<keyword evidence="2" id="KW-1185">Reference proteome</keyword>
<protein>
    <submittedName>
        <fullName evidence="1">Uncharacterized protein</fullName>
    </submittedName>
</protein>
<evidence type="ECO:0000313" key="2">
    <source>
        <dbReference type="Proteomes" id="UP000660611"/>
    </source>
</evidence>
<accession>A0A919Q1G4</accession>
<reference evidence="1" key="1">
    <citation type="submission" date="2021-01" db="EMBL/GenBank/DDBJ databases">
        <title>Whole genome shotgun sequence of Dactylosporangium siamense NBRC 106093.</title>
        <authorList>
            <person name="Komaki H."/>
            <person name="Tamura T."/>
        </authorList>
    </citation>
    <scope>NUCLEOTIDE SEQUENCE</scope>
    <source>
        <strain evidence="1">NBRC 106093</strain>
    </source>
</reference>
<proteinExistence type="predicted"/>
<dbReference type="Proteomes" id="UP000660611">
    <property type="component" value="Unassembled WGS sequence"/>
</dbReference>
<dbReference type="EMBL" id="BONQ01000181">
    <property type="protein sequence ID" value="GIG52488.1"/>
    <property type="molecule type" value="Genomic_DNA"/>
</dbReference>
<name>A0A919Q1G4_9ACTN</name>
<gene>
    <name evidence="1" type="ORF">Dsi01nite_105290</name>
</gene>
<evidence type="ECO:0000313" key="1">
    <source>
        <dbReference type="EMBL" id="GIG52488.1"/>
    </source>
</evidence>
<comment type="caution">
    <text evidence="1">The sequence shown here is derived from an EMBL/GenBank/DDBJ whole genome shotgun (WGS) entry which is preliminary data.</text>
</comment>
<dbReference type="AlphaFoldDB" id="A0A919Q1G4"/>
<organism evidence="1 2">
    <name type="scientific">Dactylosporangium siamense</name>
    <dbReference type="NCBI Taxonomy" id="685454"/>
    <lineage>
        <taxon>Bacteria</taxon>
        <taxon>Bacillati</taxon>
        <taxon>Actinomycetota</taxon>
        <taxon>Actinomycetes</taxon>
        <taxon>Micromonosporales</taxon>
        <taxon>Micromonosporaceae</taxon>
        <taxon>Dactylosporangium</taxon>
    </lineage>
</organism>
<sequence>MQLYGTANVSSAASVTWNNSSSDTTWNTPIGTQFGHANSTGGCGPQQLDMVMYWSSDSMPALQSQLQAAANGALGNQMTFGLRAISETDPMQWKLFYPWSAAFVIEYNPA</sequence>